<dbReference type="Pfam" id="PF23727">
    <property type="entry name" value="Beta-prop_FAM234A_B"/>
    <property type="match status" value="1"/>
</dbReference>
<dbReference type="AlphaFoldDB" id="A0A3M6U7E6"/>
<dbReference type="InterPro" id="IPR045232">
    <property type="entry name" value="FAM234"/>
</dbReference>
<dbReference type="Proteomes" id="UP000275408">
    <property type="component" value="Unassembled WGS sequence"/>
</dbReference>
<evidence type="ECO:0000256" key="3">
    <source>
        <dbReference type="ARBA" id="ARBA00022989"/>
    </source>
</evidence>
<keyword evidence="4 6" id="KW-0472">Membrane</keyword>
<dbReference type="SUPFAM" id="SSF69318">
    <property type="entry name" value="Integrin alpha N-terminal domain"/>
    <property type="match status" value="1"/>
</dbReference>
<comment type="caution">
    <text evidence="8">The sequence shown here is derived from an EMBL/GenBank/DDBJ whole genome shotgun (WGS) entry which is preliminary data.</text>
</comment>
<evidence type="ECO:0000256" key="2">
    <source>
        <dbReference type="ARBA" id="ARBA00022692"/>
    </source>
</evidence>
<organism evidence="8 9">
    <name type="scientific">Pocillopora damicornis</name>
    <name type="common">Cauliflower coral</name>
    <name type="synonym">Millepora damicornis</name>
    <dbReference type="NCBI Taxonomy" id="46731"/>
    <lineage>
        <taxon>Eukaryota</taxon>
        <taxon>Metazoa</taxon>
        <taxon>Cnidaria</taxon>
        <taxon>Anthozoa</taxon>
        <taxon>Hexacorallia</taxon>
        <taxon>Scleractinia</taxon>
        <taxon>Astrocoeniina</taxon>
        <taxon>Pocilloporidae</taxon>
        <taxon>Pocillopora</taxon>
    </lineage>
</organism>
<feature type="compositionally biased region" description="Polar residues" evidence="5">
    <location>
        <begin position="25"/>
        <end position="36"/>
    </location>
</feature>
<comment type="subcellular location">
    <subcellularLocation>
        <location evidence="1">Membrane</location>
        <topology evidence="1">Single-pass membrane protein</topology>
    </subcellularLocation>
</comment>
<evidence type="ECO:0000256" key="5">
    <source>
        <dbReference type="SAM" id="MobiDB-lite"/>
    </source>
</evidence>
<evidence type="ECO:0000256" key="4">
    <source>
        <dbReference type="ARBA" id="ARBA00023136"/>
    </source>
</evidence>
<evidence type="ECO:0000313" key="8">
    <source>
        <dbReference type="EMBL" id="RMX49603.1"/>
    </source>
</evidence>
<feature type="region of interest" description="Disordered" evidence="5">
    <location>
        <begin position="1"/>
        <end position="51"/>
    </location>
</feature>
<sequence length="912" mass="100958">MATRSTDSRPLVEMDSSAEELEGDANTQGNLWTGNAKSLFDDSEEPSESAEKQPLSLKRRIVLVGALLLCVFTIFAFAFLLPCHKPKCQKLPICPGKGQLTAVNWTHQFGGIIPVVTSLVDVTGDGRPDVIVEFDIKAMESTNSSFLSQLCNYKDCHGSGLLALHGSCGNSLWVFSRNSSLGLLACEKATEGIDEKNNQHCLFVEEKVNLVFFNPENGTTKWKSSFSGKVGSIKFVSDVDGDGEKDIVFVSDLPMGNSKGYINLVSGKLGKLLGNPVPLPGGHNISNILAAHTLPSKQQFVIVGTLAHKTNTTSLWAMSVHDLFEKVTQPTKSIPGEAWGKHVPDPHTGFISILKDAVFLIQPLLTDLDGNGVKDVVFVIRENGTSLLAMNGTDLAVVWRMVVPSDAVIHELFSTPHSVKENVTDIGLFVAHTNSSSSLLVIDGRTGEISWSFHSRTGLAVAPVPVPGLSGTQQAFVIWMPKPEAVTLISKSRKSRDISHQVNDWNSGDVSQMMNDKYARPQPRKLFSVSSDLIEKNKFDRLFTKAAPISPEEIGNDFGDDSSFHNQEDFSKVNSDDMALKEFELYLLEDILKKIDNPSFAAKKPLRSIKEEERADRKWLGARKEKPSVLHQGGFQEHAIPFTKDTRHKGVSGEENIEVKADPHVRNDLEEQLSDLTNHRKEEAVFDNKKERALLASASKDSSSLQSRQEILKDFPGKQSRMENQDIEVKILPGKSTVTQQLHAEYQRKEDSKLEAVEKPSYHKRSVTSLPRGSKCAKHFGDIADAYVAVLLVKTVDGRQLLAGITEEDPLYLGPDDYKSLFKTRAGDKRANPCFRLVPQIVSQPLIRDSDEGLDLVYTVSFVSKGHLLHVTEIRKMPMEAVFELLEGVSKDTRQHQTKRGINSFNFPRVWK</sequence>
<proteinExistence type="predicted"/>
<evidence type="ECO:0000313" key="9">
    <source>
        <dbReference type="Proteomes" id="UP000275408"/>
    </source>
</evidence>
<keyword evidence="3 6" id="KW-1133">Transmembrane helix</keyword>
<dbReference type="PANTHER" id="PTHR21419:SF30">
    <property type="entry name" value="IG-LIKE DOMAIN-CONTAINING PROTEIN"/>
    <property type="match status" value="1"/>
</dbReference>
<feature type="domain" description="FAM234A/B beta-propeller" evidence="7">
    <location>
        <begin position="137"/>
        <end position="481"/>
    </location>
</feature>
<dbReference type="OrthoDB" id="6364780at2759"/>
<feature type="transmembrane region" description="Helical" evidence="6">
    <location>
        <begin position="61"/>
        <end position="81"/>
    </location>
</feature>
<evidence type="ECO:0000256" key="6">
    <source>
        <dbReference type="SAM" id="Phobius"/>
    </source>
</evidence>
<dbReference type="PANTHER" id="PTHR21419">
    <property type="match status" value="1"/>
</dbReference>
<protein>
    <recommendedName>
        <fullName evidence="7">FAM234A/B beta-propeller domain-containing protein</fullName>
    </recommendedName>
</protein>
<reference evidence="8 9" key="1">
    <citation type="journal article" date="2018" name="Sci. Rep.">
        <title>Comparative analysis of the Pocillopora damicornis genome highlights role of immune system in coral evolution.</title>
        <authorList>
            <person name="Cunning R."/>
            <person name="Bay R.A."/>
            <person name="Gillette P."/>
            <person name="Baker A.C."/>
            <person name="Traylor-Knowles N."/>
        </authorList>
    </citation>
    <scope>NUCLEOTIDE SEQUENCE [LARGE SCALE GENOMIC DNA]</scope>
    <source>
        <strain evidence="8">RSMAS</strain>
        <tissue evidence="8">Whole animal</tissue>
    </source>
</reference>
<evidence type="ECO:0000256" key="1">
    <source>
        <dbReference type="ARBA" id="ARBA00004167"/>
    </source>
</evidence>
<feature type="compositionally biased region" description="Basic and acidic residues" evidence="5">
    <location>
        <begin position="1"/>
        <end position="12"/>
    </location>
</feature>
<name>A0A3M6U7E6_POCDA</name>
<gene>
    <name evidence="8" type="ORF">pdam_00003013</name>
</gene>
<dbReference type="GO" id="GO:0016020">
    <property type="term" value="C:membrane"/>
    <property type="evidence" value="ECO:0007669"/>
    <property type="project" value="UniProtKB-SubCell"/>
</dbReference>
<dbReference type="InterPro" id="IPR028994">
    <property type="entry name" value="Integrin_alpha_N"/>
</dbReference>
<keyword evidence="9" id="KW-1185">Reference proteome</keyword>
<accession>A0A3M6U7E6</accession>
<evidence type="ECO:0000259" key="7">
    <source>
        <dbReference type="Pfam" id="PF23727"/>
    </source>
</evidence>
<dbReference type="EMBL" id="RCHS01002083">
    <property type="protein sequence ID" value="RMX49603.1"/>
    <property type="molecule type" value="Genomic_DNA"/>
</dbReference>
<dbReference type="InterPro" id="IPR055409">
    <property type="entry name" value="Beta-prop_FAM234A_B"/>
</dbReference>
<keyword evidence="2 6" id="KW-0812">Transmembrane</keyword>